<feature type="compositionally biased region" description="Basic residues" evidence="4">
    <location>
        <begin position="261"/>
        <end position="270"/>
    </location>
</feature>
<evidence type="ECO:0000256" key="3">
    <source>
        <dbReference type="ARBA" id="ARBA00022842"/>
    </source>
</evidence>
<evidence type="ECO:0000256" key="2">
    <source>
        <dbReference type="ARBA" id="ARBA00022801"/>
    </source>
</evidence>
<evidence type="ECO:0000256" key="4">
    <source>
        <dbReference type="SAM" id="MobiDB-lite"/>
    </source>
</evidence>
<comment type="cofactor">
    <cofactor evidence="1">
        <name>Mg(2+)</name>
        <dbReference type="ChEBI" id="CHEBI:18420"/>
    </cofactor>
</comment>
<dbReference type="RefSeq" id="WP_203956651.1">
    <property type="nucleotide sequence ID" value="NZ_BOOO01000036.1"/>
</dbReference>
<dbReference type="InterPro" id="IPR036412">
    <property type="entry name" value="HAD-like_sf"/>
</dbReference>
<dbReference type="SFLD" id="SFLDG01129">
    <property type="entry name" value="C1.5:_HAD__Beta-PGM__Phosphata"/>
    <property type="match status" value="1"/>
</dbReference>
<dbReference type="InterPro" id="IPR006439">
    <property type="entry name" value="HAD-SF_hydro_IA"/>
</dbReference>
<keyword evidence="2 5" id="KW-0378">Hydrolase</keyword>
<dbReference type="EMBL" id="BOOO01000036">
    <property type="protein sequence ID" value="GII32783.1"/>
    <property type="molecule type" value="Genomic_DNA"/>
</dbReference>
<dbReference type="Proteomes" id="UP000650628">
    <property type="component" value="Unassembled WGS sequence"/>
</dbReference>
<comment type="caution">
    <text evidence="5">The sequence shown here is derived from an EMBL/GenBank/DDBJ whole genome shotgun (WGS) entry which is preliminary data.</text>
</comment>
<keyword evidence="3" id="KW-0460">Magnesium</keyword>
<dbReference type="InterPro" id="IPR023214">
    <property type="entry name" value="HAD_sf"/>
</dbReference>
<sequence length="270" mass="29408">MIRAILFDLDETLFDHRRAVAYAATSWTESVSPGHPLLMETPALWLDLENRHLPAWHAGECSFAEQRRRRVREFCGRLGFPVPAEDPDAAYADFLVHYEAAWSAFPDAAEVIDVLAGAGLTLGVLTNGVPVQQEAKLRRIGLMDRLDPVLTPDSLGGHFKPSAECYLRASAKLGLRPQEVVLVGDNLLLDAVGPTRVGMHGVWLDRYGSTPAAAPAEIATITSLTRLPDVVRALGRVSPAPPWRTAGPGQARWPSTAAAATKRRAKPRRS</sequence>
<evidence type="ECO:0000313" key="5">
    <source>
        <dbReference type="EMBL" id="GII32783.1"/>
    </source>
</evidence>
<dbReference type="InterPro" id="IPR051400">
    <property type="entry name" value="HAD-like_hydrolase"/>
</dbReference>
<dbReference type="AlphaFoldDB" id="A0A8J3TTC1"/>
<dbReference type="SFLD" id="SFLDS00003">
    <property type="entry name" value="Haloacid_Dehalogenase"/>
    <property type="match status" value="1"/>
</dbReference>
<evidence type="ECO:0000256" key="1">
    <source>
        <dbReference type="ARBA" id="ARBA00001946"/>
    </source>
</evidence>
<evidence type="ECO:0000313" key="6">
    <source>
        <dbReference type="Proteomes" id="UP000650628"/>
    </source>
</evidence>
<dbReference type="GO" id="GO:0016787">
    <property type="term" value="F:hydrolase activity"/>
    <property type="evidence" value="ECO:0007669"/>
    <property type="project" value="UniProtKB-KW"/>
</dbReference>
<keyword evidence="6" id="KW-1185">Reference proteome</keyword>
<reference evidence="5 6" key="1">
    <citation type="submission" date="2021-01" db="EMBL/GenBank/DDBJ databases">
        <title>Whole genome shotgun sequence of Planotetraspora mira NBRC 15435.</title>
        <authorList>
            <person name="Komaki H."/>
            <person name="Tamura T."/>
        </authorList>
    </citation>
    <scope>NUCLEOTIDE SEQUENCE [LARGE SCALE GENOMIC DNA]</scope>
    <source>
        <strain evidence="5 6">NBRC 15435</strain>
    </source>
</reference>
<accession>A0A8J3TTC1</accession>
<feature type="region of interest" description="Disordered" evidence="4">
    <location>
        <begin position="237"/>
        <end position="270"/>
    </location>
</feature>
<dbReference type="PANTHER" id="PTHR46470:SF4">
    <property type="entry name" value="5-AMINO-6-(5-PHOSPHO-D-RIBITYLAMINO)URACIL PHOSPHATASE YIGB"/>
    <property type="match status" value="1"/>
</dbReference>
<name>A0A8J3TTC1_9ACTN</name>
<proteinExistence type="predicted"/>
<dbReference type="Gene3D" id="1.20.120.1600">
    <property type="match status" value="1"/>
</dbReference>
<organism evidence="5 6">
    <name type="scientific">Planotetraspora mira</name>
    <dbReference type="NCBI Taxonomy" id="58121"/>
    <lineage>
        <taxon>Bacteria</taxon>
        <taxon>Bacillati</taxon>
        <taxon>Actinomycetota</taxon>
        <taxon>Actinomycetes</taxon>
        <taxon>Streptosporangiales</taxon>
        <taxon>Streptosporangiaceae</taxon>
        <taxon>Planotetraspora</taxon>
    </lineage>
</organism>
<dbReference type="Pfam" id="PF00702">
    <property type="entry name" value="Hydrolase"/>
    <property type="match status" value="1"/>
</dbReference>
<dbReference type="Gene3D" id="3.40.50.1000">
    <property type="entry name" value="HAD superfamily/HAD-like"/>
    <property type="match status" value="1"/>
</dbReference>
<dbReference type="PRINTS" id="PR00413">
    <property type="entry name" value="HADHALOGNASE"/>
</dbReference>
<dbReference type="PANTHER" id="PTHR46470">
    <property type="entry name" value="N-ACYLNEURAMINATE-9-PHOSPHATASE"/>
    <property type="match status" value="1"/>
</dbReference>
<dbReference type="NCBIfam" id="TIGR01549">
    <property type="entry name" value="HAD-SF-IA-v1"/>
    <property type="match status" value="1"/>
</dbReference>
<protein>
    <submittedName>
        <fullName evidence="5">Hydrolase</fullName>
    </submittedName>
</protein>
<gene>
    <name evidence="5" type="ORF">Pmi06nite_62250</name>
</gene>
<dbReference type="GO" id="GO:0044281">
    <property type="term" value="P:small molecule metabolic process"/>
    <property type="evidence" value="ECO:0007669"/>
    <property type="project" value="UniProtKB-ARBA"/>
</dbReference>
<dbReference type="SUPFAM" id="SSF56784">
    <property type="entry name" value="HAD-like"/>
    <property type="match status" value="1"/>
</dbReference>